<organism evidence="1 2">
    <name type="scientific">Candidatus Magnetoglobus multicellularis str. Araruama</name>
    <dbReference type="NCBI Taxonomy" id="890399"/>
    <lineage>
        <taxon>Bacteria</taxon>
        <taxon>Pseudomonadati</taxon>
        <taxon>Thermodesulfobacteriota</taxon>
        <taxon>Desulfobacteria</taxon>
        <taxon>Desulfobacterales</taxon>
        <taxon>Desulfobacteraceae</taxon>
        <taxon>Candidatus Magnetoglobus</taxon>
    </lineage>
</organism>
<dbReference type="Proteomes" id="UP000189670">
    <property type="component" value="Unassembled WGS sequence"/>
</dbReference>
<accession>A0A1V1P5V2</accession>
<reference evidence="2" key="1">
    <citation type="submission" date="2012-11" db="EMBL/GenBank/DDBJ databases">
        <authorList>
            <person name="Lucero-Rivera Y.E."/>
            <person name="Tovar-Ramirez D."/>
        </authorList>
    </citation>
    <scope>NUCLEOTIDE SEQUENCE [LARGE SCALE GENOMIC DNA]</scope>
    <source>
        <strain evidence="2">Araruama</strain>
    </source>
</reference>
<name>A0A1V1P5V2_9BACT</name>
<evidence type="ECO:0000313" key="1">
    <source>
        <dbReference type="EMBL" id="ETR70247.1"/>
    </source>
</evidence>
<sequence>MKRDMDKELVVRENLSKEMIKSGERLIKRLDQSNSNVEAALWFFSQDEKIWKMIIISPLVKTEGPRNYYKRILKANKTADESEALISLNDISADDTSNPLFNLFNKTLSTGNKITGIRLSKNTVNGTFIDDSYVYRVNINNSPKCDVLQMQNNHTATTNELI</sequence>
<comment type="caution">
    <text evidence="1">The sequence shown here is derived from an EMBL/GenBank/DDBJ whole genome shotgun (WGS) entry which is preliminary data.</text>
</comment>
<dbReference type="AlphaFoldDB" id="A0A1V1P5V2"/>
<protein>
    <submittedName>
        <fullName evidence="1">Uncharacterized protein</fullName>
    </submittedName>
</protein>
<evidence type="ECO:0000313" key="2">
    <source>
        <dbReference type="Proteomes" id="UP000189670"/>
    </source>
</evidence>
<dbReference type="EMBL" id="ATBP01000457">
    <property type="protein sequence ID" value="ETR70247.1"/>
    <property type="molecule type" value="Genomic_DNA"/>
</dbReference>
<proteinExistence type="predicted"/>
<gene>
    <name evidence="1" type="ORF">OMM_08948</name>
</gene>